<proteinExistence type="predicted"/>
<evidence type="ECO:0000256" key="1">
    <source>
        <dbReference type="PROSITE-ProRule" id="PRU00176"/>
    </source>
</evidence>
<dbReference type="InterPro" id="IPR035979">
    <property type="entry name" value="RBD_domain_sf"/>
</dbReference>
<dbReference type="Gene3D" id="3.30.70.330">
    <property type="match status" value="3"/>
</dbReference>
<dbReference type="SUPFAM" id="SSF54928">
    <property type="entry name" value="RNA-binding domain, RBD"/>
    <property type="match status" value="4"/>
</dbReference>
<dbReference type="Proteomes" id="UP000321570">
    <property type="component" value="Unassembled WGS sequence"/>
</dbReference>
<dbReference type="Pfam" id="PF00076">
    <property type="entry name" value="RRM_1"/>
    <property type="match status" value="1"/>
</dbReference>
<keyword evidence="1" id="KW-0694">RNA-binding</keyword>
<dbReference type="PANTHER" id="PTHR23147">
    <property type="entry name" value="SERINE/ARGININE RICH SPLICING FACTOR"/>
    <property type="match status" value="1"/>
</dbReference>
<evidence type="ECO:0000313" key="3">
    <source>
        <dbReference type="EMBL" id="VUZ45514.1"/>
    </source>
</evidence>
<sequence>MKAKRNPNMGFFRKLCCCSSSMESVKEDRQYPYTSMDEISHYYSVRGSDYEDFETPIIQPSASAVETRTYGAHFQGANTNLRLFPPNHTDWIPQQLQTQHISNFKGLGFINSPPYTPDESTVAKSKCLIFQVLSRQSKCIPPSGEDIEKYFYQFGKVTAFKKNASNGYVVFNDIKQAQRALDISNHIVKGCKIKLIPAVRDLSASSPIKNNVPPPIIQKSNSGVVYFQAPLKSSQVDFPSINDIRQHFKQYGEVVNVMMQSHSMGKVIFRTVKEAEKALATPEHLIRGYKFQLLPCTSGNRALRQTAESNTSNSKCVFFEILNKESKVPIPSNHALLEHFQRYGKIESFSRNNNQGVGYITFETSEGAYKALSVSEHFVNGCKLRVTIEKEDPFKKSVQNKSPLIKEENGNDARRQHGILKCQAYPNKSNAPCPPPESIVRYFLIFGRLLTFQWHPQSCSGTLTFHSAESARIALSIPEHMVDGCIIRLLSCKRSLRRRGSNKRRGSRNTKRLRVQCRCLDYQLLLRLSNCKPPSKRDLEDYFSRFGFVETLRQHRSDPNGCVVYRTLEEAKNAYSVTEHKAGNCLIKLIPKKSIPDFCKSDIYK</sequence>
<keyword evidence="4" id="KW-1185">Reference proteome</keyword>
<dbReference type="InterPro" id="IPR012677">
    <property type="entry name" value="Nucleotide-bd_a/b_plait_sf"/>
</dbReference>
<organism evidence="3 4">
    <name type="scientific">Hymenolepis diminuta</name>
    <name type="common">Rat tapeworm</name>
    <dbReference type="NCBI Taxonomy" id="6216"/>
    <lineage>
        <taxon>Eukaryota</taxon>
        <taxon>Metazoa</taxon>
        <taxon>Spiralia</taxon>
        <taxon>Lophotrochozoa</taxon>
        <taxon>Platyhelminthes</taxon>
        <taxon>Cestoda</taxon>
        <taxon>Eucestoda</taxon>
        <taxon>Cyclophyllidea</taxon>
        <taxon>Hymenolepididae</taxon>
        <taxon>Hymenolepis</taxon>
    </lineage>
</organism>
<dbReference type="GO" id="GO:0003723">
    <property type="term" value="F:RNA binding"/>
    <property type="evidence" value="ECO:0007669"/>
    <property type="project" value="UniProtKB-UniRule"/>
</dbReference>
<dbReference type="SMART" id="SM00360">
    <property type="entry name" value="RRM"/>
    <property type="match status" value="3"/>
</dbReference>
<protein>
    <recommendedName>
        <fullName evidence="2">RRM domain-containing protein</fullName>
    </recommendedName>
</protein>
<feature type="domain" description="RRM" evidence="2">
    <location>
        <begin position="315"/>
        <end position="391"/>
    </location>
</feature>
<dbReference type="PROSITE" id="PS50102">
    <property type="entry name" value="RRM"/>
    <property type="match status" value="1"/>
</dbReference>
<evidence type="ECO:0000313" key="4">
    <source>
        <dbReference type="Proteomes" id="UP000321570"/>
    </source>
</evidence>
<dbReference type="EMBL" id="CABIJS010000177">
    <property type="protein sequence ID" value="VUZ45514.1"/>
    <property type="molecule type" value="Genomic_DNA"/>
</dbReference>
<evidence type="ECO:0000259" key="2">
    <source>
        <dbReference type="PROSITE" id="PS50102"/>
    </source>
</evidence>
<dbReference type="AlphaFoldDB" id="A0A564YG63"/>
<gene>
    <name evidence="3" type="ORF">WMSIL1_LOCUS5493</name>
</gene>
<dbReference type="InterPro" id="IPR000504">
    <property type="entry name" value="RRM_dom"/>
</dbReference>
<reference evidence="3 4" key="1">
    <citation type="submission" date="2019-07" db="EMBL/GenBank/DDBJ databases">
        <authorList>
            <person name="Jastrzebski P J."/>
            <person name="Paukszto L."/>
            <person name="Jastrzebski P J."/>
        </authorList>
    </citation>
    <scope>NUCLEOTIDE SEQUENCE [LARGE SCALE GENOMIC DNA]</scope>
    <source>
        <strain evidence="3 4">WMS-il1</strain>
    </source>
</reference>
<dbReference type="InterPro" id="IPR050907">
    <property type="entry name" value="SRSF"/>
</dbReference>
<name>A0A564YG63_HYMDI</name>
<dbReference type="CDD" id="cd00590">
    <property type="entry name" value="RRM_SF"/>
    <property type="match status" value="2"/>
</dbReference>
<accession>A0A564YG63</accession>